<proteinExistence type="predicted"/>
<dbReference type="GO" id="GO:0015074">
    <property type="term" value="P:DNA integration"/>
    <property type="evidence" value="ECO:0007669"/>
    <property type="project" value="UniProtKB-KW"/>
</dbReference>
<keyword evidence="1" id="KW-0540">Nuclease</keyword>
<evidence type="ECO:0000256" key="5">
    <source>
        <dbReference type="ARBA" id="ARBA00022842"/>
    </source>
</evidence>
<evidence type="ECO:0000256" key="7">
    <source>
        <dbReference type="ARBA" id="ARBA00022918"/>
    </source>
</evidence>
<dbReference type="GO" id="GO:0046872">
    <property type="term" value="F:metal ion binding"/>
    <property type="evidence" value="ECO:0007669"/>
    <property type="project" value="UniProtKB-KW"/>
</dbReference>
<keyword evidence="2" id="KW-0479">Metal-binding</keyword>
<dbReference type="GO" id="GO:0003964">
    <property type="term" value="F:RNA-directed DNA polymerase activity"/>
    <property type="evidence" value="ECO:0007669"/>
    <property type="project" value="UniProtKB-KW"/>
</dbReference>
<evidence type="ECO:0000256" key="10">
    <source>
        <dbReference type="SAM" id="Coils"/>
    </source>
</evidence>
<comment type="caution">
    <text evidence="13">The sequence shown here is derived from an EMBL/GenBank/DDBJ whole genome shotgun (WGS) entry which is preliminary data.</text>
</comment>
<protein>
    <recommendedName>
        <fullName evidence="12">Integrase catalytic domain-containing protein</fullName>
    </recommendedName>
</protein>
<evidence type="ECO:0000256" key="2">
    <source>
        <dbReference type="ARBA" id="ARBA00022723"/>
    </source>
</evidence>
<dbReference type="InterPro" id="IPR001584">
    <property type="entry name" value="Integrase_cat-core"/>
</dbReference>
<keyword evidence="4" id="KW-0378">Hydrolase</keyword>
<dbReference type="InterPro" id="IPR036397">
    <property type="entry name" value="RNaseH_sf"/>
</dbReference>
<reference evidence="13" key="1">
    <citation type="journal article" date="2019" name="Sci. Rep.">
        <title>Draft genome of Tanacetum cinerariifolium, the natural source of mosquito coil.</title>
        <authorList>
            <person name="Yamashiro T."/>
            <person name="Shiraishi A."/>
            <person name="Satake H."/>
            <person name="Nakayama K."/>
        </authorList>
    </citation>
    <scope>NUCLEOTIDE SEQUENCE</scope>
</reference>
<feature type="domain" description="Integrase catalytic" evidence="12">
    <location>
        <begin position="1296"/>
        <end position="1399"/>
    </location>
</feature>
<evidence type="ECO:0000256" key="8">
    <source>
        <dbReference type="ARBA" id="ARBA00022932"/>
    </source>
</evidence>
<dbReference type="PANTHER" id="PTHR42648:SF11">
    <property type="entry name" value="TRANSPOSON TY4-P GAG-POL POLYPROTEIN"/>
    <property type="match status" value="1"/>
</dbReference>
<dbReference type="GO" id="GO:0016787">
    <property type="term" value="F:hydrolase activity"/>
    <property type="evidence" value="ECO:0007669"/>
    <property type="project" value="UniProtKB-KW"/>
</dbReference>
<dbReference type="GO" id="GO:0004519">
    <property type="term" value="F:endonuclease activity"/>
    <property type="evidence" value="ECO:0007669"/>
    <property type="project" value="UniProtKB-KW"/>
</dbReference>
<dbReference type="PROSITE" id="PS50994">
    <property type="entry name" value="INTEGRASE"/>
    <property type="match status" value="1"/>
</dbReference>
<feature type="coiled-coil region" evidence="10">
    <location>
        <begin position="825"/>
        <end position="862"/>
    </location>
</feature>
<keyword evidence="3" id="KW-0255">Endonuclease</keyword>
<dbReference type="InterPro" id="IPR005162">
    <property type="entry name" value="Retrotrans_gag_dom"/>
</dbReference>
<evidence type="ECO:0000256" key="3">
    <source>
        <dbReference type="ARBA" id="ARBA00022759"/>
    </source>
</evidence>
<dbReference type="PANTHER" id="PTHR42648">
    <property type="entry name" value="TRANSPOSASE, PUTATIVE-RELATED"/>
    <property type="match status" value="1"/>
</dbReference>
<evidence type="ECO:0000313" key="13">
    <source>
        <dbReference type="EMBL" id="GEU54436.1"/>
    </source>
</evidence>
<keyword evidence="5" id="KW-0460">Magnesium</keyword>
<keyword evidence="7" id="KW-0695">RNA-directed DNA polymerase</keyword>
<evidence type="ECO:0000256" key="11">
    <source>
        <dbReference type="SAM" id="MobiDB-lite"/>
    </source>
</evidence>
<evidence type="ECO:0000256" key="1">
    <source>
        <dbReference type="ARBA" id="ARBA00022722"/>
    </source>
</evidence>
<dbReference type="Pfam" id="PF03732">
    <property type="entry name" value="Retrotrans_gag"/>
    <property type="match status" value="1"/>
</dbReference>
<sequence>MKEKGLAEDTTHQGLQADYMEWVFAQTGMAMERSLHTSDPLFDFPETRLPSHIKTYYGSEDSEDHLKIFQAAAKTERWAMPTWCHMFNSTLTGNVRVWCDDLPLESVKSYDDLKKAFLENYLQQQKYIQDPIELHNIKQRDGKSTEDFVRRYKLESRDVKGVPEEEVATSNHERKEIFPPRKQHESSQKKNSKKEVSRTNEDKGKLKAPPPMTTLVEKRNHAKFCEFHGEVGHNTDECMHLRKQIEEMLKAGKLSRMFKEIKQNNGKEQPKVKKKGETSGKDKALAILMVQPWERVARQRITQSFSSNPEIYFPPLGEDEGTEDQALYCVLRFYSLFGGLRERLKKFLSLRFGRLQGEPDLHFPVLESFHEHTNEELTGTDIKRIDADNQAIQTILLGLPKDIYAALDSCETAKEIWERVRQMMKGSDIGEQEKKAKLFNEWEKFTSTDGELIESYYHRFMQLMNDLKRNKHFSENIASNLKFLNNLQPEWKRHVTIVRQTKNLHETDFPQIYDFLKMNQEENFMQPSMTSLEDINDPTEAMNTALILFAKAFQLTAPTNNNQRTSSNPHNRQIAQLVMNMGQDRQSQNVGWNDGNQSGQYAGQVAQNQQGYNAWQNGGIQEWTGNVAAARAEGAGIRNQARCYDCRGLGYIARICTARPRKRDAAYLQTQLLIAQKEEAGIQLQVEEFDFMAAAGDLDEIEEVNTNFILMANLQQASTSGTQHDRAPVYDTDGLAEVQLNDNFYNNEIFNMFTQEEQYTDLLEPILKPQLVTQNDNHVTSVSPSMVQSGGTVETIFASNEEIRAHQETVYHNLVNHVAHVDMVNHNIRATNAELKSELARYKNQEQRVEISQEKYDKLENCYQKFVYQEHCLTRKINALHLSFAKQITTLNDEISNLNKQLSKEKSFISSLMDEKKRLKHDFKIRENMFLDKEVVLEAKEKEYVVLWNNWYTKCEECKYDKISYDKAYNDMQQKVERLQAHHLKTTYKNLFDSIKSNRAHAKPHDLIYENAQLRARGFENTSEFVKNTSGTSVTPCVDKPKLSAVTPHSEKLHASTQSHSVPQPREFNIVKHRIVIAPRMFKINPSQMPRVDLVPNKQSSASIRINPITNSQRHVIVKENVSSNTVTASSIGLVHTNRTIRPQPKGNTRNARIPSASKSSEVKNNVTVEEHRRTLLLSKNQKTMSSACNNIKLAIQNDKSESVCANCLGYKLFSVGQFCDADLEVTFRRNTYFIRDPDGVDLLKGNCFTNLYTINLHEMASASLICLMAHATPTKKKQKSLTPTQTDSEFKAAASSASYGFLRTKDETPEVIKNFLKKIFVRLQASVIVVRTDNGTEFKNQVIKEYFHSVGIRHETPAAKTPQQNGVVKRGNRMLVEAARTMLIFSHAPLFLWAEAIATAKPDISYLHVFGALCYSKNDHEDISKLGAKGDSGFFIGYSAYSVAYIVYNRRTKKIIETMNVTFDELSAMAFEQNSLRPGLQSVTSRQISSKLELTYAPSTITPQRPKAPRAIPAAPVVQNLQAPTASMSFQDSAPQQRNHTPSPTAFVADNVPNAVLDGDLFVNPFGTPSTESIVSSTQYVDPSNMHSFYQPYPHDYQWTKDHPLEQVIGEPSRPVLTRNQLKTNGDMCIYALTVSIIEPKTVKEALIDPALIESMQEELHQFIRLDVWELVPSPNGIKPITLKWLFKNKHDEEYMVIRNKNRLVDILGIRCTQRIHSVSNGRKNGISAWFIKGRHVYVDDIICGSTDPRYAILFSNLMKSRFEMSIMGEMTFFLGLQVNQSPNVDATKYHSMIGALMYLTSSRPDIVHATCDSGFDLTGFSDANYTGCKDTFKSTSGHTFLAKNS</sequence>
<dbReference type="Gene3D" id="3.30.420.10">
    <property type="entry name" value="Ribonuclease H-like superfamily/Ribonuclease H"/>
    <property type="match status" value="1"/>
</dbReference>
<dbReference type="GO" id="GO:0003676">
    <property type="term" value="F:nucleic acid binding"/>
    <property type="evidence" value="ECO:0007669"/>
    <property type="project" value="InterPro"/>
</dbReference>
<dbReference type="Pfam" id="PF14223">
    <property type="entry name" value="Retrotran_gag_2"/>
    <property type="match status" value="1"/>
</dbReference>
<keyword evidence="6" id="KW-0229">DNA integration</keyword>
<feature type="compositionally biased region" description="Basic and acidic residues" evidence="11">
    <location>
        <begin position="171"/>
        <end position="205"/>
    </location>
</feature>
<dbReference type="InterPro" id="IPR012337">
    <property type="entry name" value="RNaseH-like_sf"/>
</dbReference>
<dbReference type="InterPro" id="IPR057670">
    <property type="entry name" value="SH3_retrovirus"/>
</dbReference>
<keyword evidence="10" id="KW-0175">Coiled coil</keyword>
<organism evidence="13">
    <name type="scientific">Tanacetum cinerariifolium</name>
    <name type="common">Dalmatian daisy</name>
    <name type="synonym">Chrysanthemum cinerariifolium</name>
    <dbReference type="NCBI Taxonomy" id="118510"/>
    <lineage>
        <taxon>Eukaryota</taxon>
        <taxon>Viridiplantae</taxon>
        <taxon>Streptophyta</taxon>
        <taxon>Embryophyta</taxon>
        <taxon>Tracheophyta</taxon>
        <taxon>Spermatophyta</taxon>
        <taxon>Magnoliopsida</taxon>
        <taxon>eudicotyledons</taxon>
        <taxon>Gunneridae</taxon>
        <taxon>Pentapetalae</taxon>
        <taxon>asterids</taxon>
        <taxon>campanulids</taxon>
        <taxon>Asterales</taxon>
        <taxon>Asteraceae</taxon>
        <taxon>Asteroideae</taxon>
        <taxon>Anthemideae</taxon>
        <taxon>Anthemidinae</taxon>
        <taxon>Tanacetum</taxon>
    </lineage>
</organism>
<dbReference type="GO" id="GO:0006310">
    <property type="term" value="P:DNA recombination"/>
    <property type="evidence" value="ECO:0007669"/>
    <property type="project" value="UniProtKB-KW"/>
</dbReference>
<dbReference type="GO" id="GO:0003887">
    <property type="term" value="F:DNA-directed DNA polymerase activity"/>
    <property type="evidence" value="ECO:0007669"/>
    <property type="project" value="UniProtKB-KW"/>
</dbReference>
<evidence type="ECO:0000256" key="4">
    <source>
        <dbReference type="ARBA" id="ARBA00022801"/>
    </source>
</evidence>
<dbReference type="InterPro" id="IPR039537">
    <property type="entry name" value="Retrotran_Ty1/copia-like"/>
</dbReference>
<gene>
    <name evidence="13" type="ORF">Tci_026414</name>
</gene>
<keyword evidence="8" id="KW-0239">DNA-directed DNA polymerase</keyword>
<dbReference type="SUPFAM" id="SSF53098">
    <property type="entry name" value="Ribonuclease H-like"/>
    <property type="match status" value="1"/>
</dbReference>
<accession>A0A6L2KZ01</accession>
<dbReference type="EMBL" id="BKCJ010003331">
    <property type="protein sequence ID" value="GEU54436.1"/>
    <property type="molecule type" value="Genomic_DNA"/>
</dbReference>
<name>A0A6L2KZ01_TANCI</name>
<feature type="region of interest" description="Disordered" evidence="11">
    <location>
        <begin position="160"/>
        <end position="212"/>
    </location>
</feature>
<keyword evidence="8" id="KW-0808">Transferase</keyword>
<keyword evidence="9" id="KW-0233">DNA recombination</keyword>
<evidence type="ECO:0000256" key="6">
    <source>
        <dbReference type="ARBA" id="ARBA00022908"/>
    </source>
</evidence>
<evidence type="ECO:0000259" key="12">
    <source>
        <dbReference type="PROSITE" id="PS50994"/>
    </source>
</evidence>
<feature type="region of interest" description="Disordered" evidence="11">
    <location>
        <begin position="1139"/>
        <end position="1164"/>
    </location>
</feature>
<dbReference type="Pfam" id="PF25597">
    <property type="entry name" value="SH3_retrovirus"/>
    <property type="match status" value="1"/>
</dbReference>
<evidence type="ECO:0000256" key="9">
    <source>
        <dbReference type="ARBA" id="ARBA00023172"/>
    </source>
</evidence>
<keyword evidence="8" id="KW-0548">Nucleotidyltransferase</keyword>